<dbReference type="AlphaFoldDB" id="A0A0C3E3Q6"/>
<evidence type="ECO:0000313" key="2">
    <source>
        <dbReference type="EMBL" id="KIN09003.1"/>
    </source>
</evidence>
<accession>A0A0C3E3Q6</accession>
<gene>
    <name evidence="2" type="ORF">OIDMADRAFT_37941</name>
</gene>
<reference evidence="2 3" key="1">
    <citation type="submission" date="2014-04" db="EMBL/GenBank/DDBJ databases">
        <authorList>
            <consortium name="DOE Joint Genome Institute"/>
            <person name="Kuo A."/>
            <person name="Martino E."/>
            <person name="Perotto S."/>
            <person name="Kohler A."/>
            <person name="Nagy L.G."/>
            <person name="Floudas D."/>
            <person name="Copeland A."/>
            <person name="Barry K.W."/>
            <person name="Cichocki N."/>
            <person name="Veneault-Fourrey C."/>
            <person name="LaButti K."/>
            <person name="Lindquist E.A."/>
            <person name="Lipzen A."/>
            <person name="Lundell T."/>
            <person name="Morin E."/>
            <person name="Murat C."/>
            <person name="Sun H."/>
            <person name="Tunlid A."/>
            <person name="Henrissat B."/>
            <person name="Grigoriev I.V."/>
            <person name="Hibbett D.S."/>
            <person name="Martin F."/>
            <person name="Nordberg H.P."/>
            <person name="Cantor M.N."/>
            <person name="Hua S.X."/>
        </authorList>
    </citation>
    <scope>NUCLEOTIDE SEQUENCE [LARGE SCALE GENOMIC DNA]</scope>
    <source>
        <strain evidence="2 3">Zn</strain>
    </source>
</reference>
<evidence type="ECO:0000256" key="1">
    <source>
        <dbReference type="ARBA" id="ARBA00023002"/>
    </source>
</evidence>
<dbReference type="InterPro" id="IPR025337">
    <property type="entry name" value="Questin_oxidase-like"/>
</dbReference>
<organism evidence="2 3">
    <name type="scientific">Oidiodendron maius (strain Zn)</name>
    <dbReference type="NCBI Taxonomy" id="913774"/>
    <lineage>
        <taxon>Eukaryota</taxon>
        <taxon>Fungi</taxon>
        <taxon>Dikarya</taxon>
        <taxon>Ascomycota</taxon>
        <taxon>Pezizomycotina</taxon>
        <taxon>Leotiomycetes</taxon>
        <taxon>Leotiomycetes incertae sedis</taxon>
        <taxon>Myxotrichaceae</taxon>
        <taxon>Oidiodendron</taxon>
    </lineage>
</organism>
<dbReference type="Proteomes" id="UP000054321">
    <property type="component" value="Unassembled WGS sequence"/>
</dbReference>
<dbReference type="HOGENOM" id="CLU_019145_2_1_1"/>
<dbReference type="EMBL" id="KN832870">
    <property type="protein sequence ID" value="KIN09003.1"/>
    <property type="molecule type" value="Genomic_DNA"/>
</dbReference>
<name>A0A0C3E3Q6_OIDMZ</name>
<dbReference type="GO" id="GO:0016491">
    <property type="term" value="F:oxidoreductase activity"/>
    <property type="evidence" value="ECO:0007669"/>
    <property type="project" value="UniProtKB-KW"/>
</dbReference>
<proteinExistence type="predicted"/>
<keyword evidence="3" id="KW-1185">Reference proteome</keyword>
<dbReference type="Pfam" id="PF14027">
    <property type="entry name" value="Questin_oxidase"/>
    <property type="match status" value="1"/>
</dbReference>
<sequence>MATPSLISVSVERSGVYHVPDILEDSVNTVNQVLQENHERYHAFFNDRGFHNHITHYMLAALALGASPAQLQRAFEQEEAIQRPLLPLTNTISCLGQEQYYRDYLIFFQKEIEVKGSHSVVNEYVFSKKPNAELMFTRLFAGVLHPLIHLGYGIEFEQPAIIAEALAQTAIHKNEVAVVMSGTEAASRAMDSYQPISMVHLLHEIRSNDQIRHASCWGDGSWIDDVPLIEAPHELWHIAAKWRISPSELLEKAAEMINVNAFFCGAAQAPPKEHKIDFFLLHNLNCSIFFSAFLNNSWLSTESKVRLLEWKGRFDIISYAARGSPALDIQEIVNYKPKRPGGGWMDLFKRVNNMDDDSHVTKFLRALAHGEKFCQQYEAKGEEILLLRSEMWLQIAHMAIDSTEKEPVPLRRWVRGVGFSTQWKYFHNRL</sequence>
<evidence type="ECO:0000313" key="3">
    <source>
        <dbReference type="Proteomes" id="UP000054321"/>
    </source>
</evidence>
<dbReference type="PANTHER" id="PTHR35870:SF7">
    <property type="entry name" value="BAEYER-VILLIGER OXIDASE MDPL"/>
    <property type="match status" value="1"/>
</dbReference>
<dbReference type="PANTHER" id="PTHR35870">
    <property type="entry name" value="PROTEIN, PUTATIVE (AFU_ORTHOLOGUE AFUA_5G03330)-RELATED"/>
    <property type="match status" value="1"/>
</dbReference>
<dbReference type="InParanoid" id="A0A0C3E3Q6"/>
<keyword evidence="1" id="KW-0560">Oxidoreductase</keyword>
<dbReference type="OrthoDB" id="10004862at2759"/>
<evidence type="ECO:0008006" key="4">
    <source>
        <dbReference type="Google" id="ProtNLM"/>
    </source>
</evidence>
<protein>
    <recommendedName>
        <fullName evidence="4">Oxidoreductase AflY</fullName>
    </recommendedName>
</protein>
<dbReference type="STRING" id="913774.A0A0C3E3Q6"/>
<reference evidence="3" key="2">
    <citation type="submission" date="2015-01" db="EMBL/GenBank/DDBJ databases">
        <title>Evolutionary Origins and Diversification of the Mycorrhizal Mutualists.</title>
        <authorList>
            <consortium name="DOE Joint Genome Institute"/>
            <consortium name="Mycorrhizal Genomics Consortium"/>
            <person name="Kohler A."/>
            <person name="Kuo A."/>
            <person name="Nagy L.G."/>
            <person name="Floudas D."/>
            <person name="Copeland A."/>
            <person name="Barry K.W."/>
            <person name="Cichocki N."/>
            <person name="Veneault-Fourrey C."/>
            <person name="LaButti K."/>
            <person name="Lindquist E.A."/>
            <person name="Lipzen A."/>
            <person name="Lundell T."/>
            <person name="Morin E."/>
            <person name="Murat C."/>
            <person name="Riley R."/>
            <person name="Ohm R."/>
            <person name="Sun H."/>
            <person name="Tunlid A."/>
            <person name="Henrissat B."/>
            <person name="Grigoriev I.V."/>
            <person name="Hibbett D.S."/>
            <person name="Martin F."/>
        </authorList>
    </citation>
    <scope>NUCLEOTIDE SEQUENCE [LARGE SCALE GENOMIC DNA]</scope>
    <source>
        <strain evidence="3">Zn</strain>
    </source>
</reference>